<feature type="transmembrane region" description="Helical" evidence="1">
    <location>
        <begin position="145"/>
        <end position="165"/>
    </location>
</feature>
<evidence type="ECO:0000256" key="1">
    <source>
        <dbReference type="SAM" id="Phobius"/>
    </source>
</evidence>
<dbReference type="PANTHER" id="PTHR37814">
    <property type="entry name" value="CONSERVED MEMBRANE PROTEIN"/>
    <property type="match status" value="1"/>
</dbReference>
<name>A0A4R1QDC0_9BACL</name>
<keyword evidence="3" id="KW-1185">Reference proteome</keyword>
<dbReference type="Proteomes" id="UP000295658">
    <property type="component" value="Unassembled WGS sequence"/>
</dbReference>
<keyword evidence="1" id="KW-1133">Transmembrane helix</keyword>
<sequence length="338" mass="37351">MEKWSRVMQIAFVYVGTVVGAGFATGKEIVQFFTQYGVFGAITILLSGILFILLGTRMMVMASRLGASSYKQLNDYLFGRTAGSIVSGVMFFVLFGVTSVMLSGAGAVFDEQLGWSSQLGILLTIVFAFLTMLFGLKGILSINTIVVPMMIFFSFSLTAIVFKYIEGISFSLPTFPAFLSPLSYVAFNLAMAQVVLVPLANEVKDERVIRLGGMLGGAFLCLILLSSHISLLTLPNLLTYSIPMAEIVKTSFAPLYSFYLVIIYGEIFTSLVAGIFGLQRQLEAWIRLPKTVLLFIVLCGLYMISLFGYHALLSVLYPLFGYISLLFIFLLFYRKIPR</sequence>
<gene>
    <name evidence="2" type="ORF">EDD69_10763</name>
</gene>
<feature type="transmembrane region" description="Helical" evidence="1">
    <location>
        <begin position="315"/>
        <end position="333"/>
    </location>
</feature>
<keyword evidence="1" id="KW-0472">Membrane</keyword>
<feature type="transmembrane region" description="Helical" evidence="1">
    <location>
        <begin position="258"/>
        <end position="279"/>
    </location>
</feature>
<evidence type="ECO:0000313" key="2">
    <source>
        <dbReference type="EMBL" id="TCL49242.1"/>
    </source>
</evidence>
<dbReference type="PANTHER" id="PTHR37814:SF1">
    <property type="entry name" value="MEMBRANE PROTEIN"/>
    <property type="match status" value="1"/>
</dbReference>
<evidence type="ECO:0000313" key="3">
    <source>
        <dbReference type="Proteomes" id="UP000295658"/>
    </source>
</evidence>
<dbReference type="InterPro" id="IPR038728">
    <property type="entry name" value="YkvI-like"/>
</dbReference>
<dbReference type="EMBL" id="SLUL01000007">
    <property type="protein sequence ID" value="TCL49242.1"/>
    <property type="molecule type" value="Genomic_DNA"/>
</dbReference>
<feature type="transmembrane region" description="Helical" evidence="1">
    <location>
        <begin position="211"/>
        <end position="238"/>
    </location>
</feature>
<dbReference type="AlphaFoldDB" id="A0A4R1QDC0"/>
<comment type="caution">
    <text evidence="2">The sequence shown here is derived from an EMBL/GenBank/DDBJ whole genome shotgun (WGS) entry which is preliminary data.</text>
</comment>
<organism evidence="2 3">
    <name type="scientific">Thermolongibacillus altinsuensis</name>
    <dbReference type="NCBI Taxonomy" id="575256"/>
    <lineage>
        <taxon>Bacteria</taxon>
        <taxon>Bacillati</taxon>
        <taxon>Bacillota</taxon>
        <taxon>Bacilli</taxon>
        <taxon>Bacillales</taxon>
        <taxon>Anoxybacillaceae</taxon>
        <taxon>Thermolongibacillus</taxon>
    </lineage>
</organism>
<feature type="transmembrane region" description="Helical" evidence="1">
    <location>
        <begin position="115"/>
        <end position="136"/>
    </location>
</feature>
<proteinExistence type="predicted"/>
<feature type="transmembrane region" description="Helical" evidence="1">
    <location>
        <begin position="177"/>
        <end position="199"/>
    </location>
</feature>
<feature type="transmembrane region" description="Helical" evidence="1">
    <location>
        <begin position="77"/>
        <end position="103"/>
    </location>
</feature>
<feature type="transmembrane region" description="Helical" evidence="1">
    <location>
        <begin position="36"/>
        <end position="56"/>
    </location>
</feature>
<reference evidence="2 3" key="1">
    <citation type="submission" date="2019-03" db="EMBL/GenBank/DDBJ databases">
        <title>Genomic Encyclopedia of Type Strains, Phase IV (KMG-IV): sequencing the most valuable type-strain genomes for metagenomic binning, comparative biology and taxonomic classification.</title>
        <authorList>
            <person name="Goeker M."/>
        </authorList>
    </citation>
    <scope>NUCLEOTIDE SEQUENCE [LARGE SCALE GENOMIC DNA]</scope>
    <source>
        <strain evidence="2 3">DSM 24979</strain>
    </source>
</reference>
<protein>
    <submittedName>
        <fullName evidence="2">Putative membrane protein YkvI</fullName>
    </submittedName>
</protein>
<accession>A0A4R1QDC0</accession>
<keyword evidence="1" id="KW-0812">Transmembrane</keyword>
<feature type="transmembrane region" description="Helical" evidence="1">
    <location>
        <begin position="291"/>
        <end position="309"/>
    </location>
</feature>